<feature type="domain" description="Secretion system C-terminal sorting" evidence="3">
    <location>
        <begin position="666"/>
        <end position="733"/>
    </location>
</feature>
<dbReference type="Pfam" id="PF18962">
    <property type="entry name" value="Por_Secre_tail"/>
    <property type="match status" value="1"/>
</dbReference>
<keyword evidence="1" id="KW-0433">Leucine-rich repeat</keyword>
<evidence type="ECO:0000313" key="6">
    <source>
        <dbReference type="Proteomes" id="UP000523105"/>
    </source>
</evidence>
<keyword evidence="2" id="KW-0677">Repeat</keyword>
<dbReference type="Pfam" id="PF23598">
    <property type="entry name" value="LRR_14"/>
    <property type="match status" value="1"/>
</dbReference>
<evidence type="ECO:0000313" key="5">
    <source>
        <dbReference type="EMBL" id="NWJ43973.1"/>
    </source>
</evidence>
<feature type="domain" description="Disease resistance R13L4/SHOC-2-like LRR" evidence="4">
    <location>
        <begin position="502"/>
        <end position="578"/>
    </location>
</feature>
<evidence type="ECO:0000256" key="1">
    <source>
        <dbReference type="ARBA" id="ARBA00022614"/>
    </source>
</evidence>
<evidence type="ECO:0000259" key="4">
    <source>
        <dbReference type="Pfam" id="PF23598"/>
    </source>
</evidence>
<dbReference type="Pfam" id="PF08309">
    <property type="entry name" value="LVIVD"/>
    <property type="match status" value="3"/>
</dbReference>
<dbReference type="NCBIfam" id="TIGR04183">
    <property type="entry name" value="Por_Secre_tail"/>
    <property type="match status" value="1"/>
</dbReference>
<dbReference type="SMART" id="SM00369">
    <property type="entry name" value="LRR_TYP"/>
    <property type="match status" value="6"/>
</dbReference>
<gene>
    <name evidence="5" type="ORF">HX837_07235</name>
</gene>
<dbReference type="InterPro" id="IPR003591">
    <property type="entry name" value="Leu-rich_rpt_typical-subtyp"/>
</dbReference>
<dbReference type="InterPro" id="IPR055414">
    <property type="entry name" value="LRR_R13L4/SHOC2-like"/>
</dbReference>
<dbReference type="InterPro" id="IPR013211">
    <property type="entry name" value="LVIVD"/>
</dbReference>
<dbReference type="Proteomes" id="UP000523105">
    <property type="component" value="Unassembled WGS sequence"/>
</dbReference>
<name>A0A7K4MQU8_9ARCH</name>
<dbReference type="InterPro" id="IPR032675">
    <property type="entry name" value="LRR_dom_sf"/>
</dbReference>
<dbReference type="PANTHER" id="PTHR48051:SF1">
    <property type="entry name" value="RAS SUPPRESSOR PROTEIN 1"/>
    <property type="match status" value="1"/>
</dbReference>
<dbReference type="SMART" id="SM00364">
    <property type="entry name" value="LRR_BAC"/>
    <property type="match status" value="6"/>
</dbReference>
<comment type="caution">
    <text evidence="5">The sequence shown here is derived from an EMBL/GenBank/DDBJ whole genome shotgun (WGS) entry which is preliminary data.</text>
</comment>
<dbReference type="InterPro" id="IPR026444">
    <property type="entry name" value="Secre_tail"/>
</dbReference>
<dbReference type="PANTHER" id="PTHR48051">
    <property type="match status" value="1"/>
</dbReference>
<accession>A0A7K4MQU8</accession>
<dbReference type="InterPro" id="IPR050216">
    <property type="entry name" value="LRR_domain-containing"/>
</dbReference>
<dbReference type="Gene3D" id="2.130.10.10">
    <property type="entry name" value="YVTN repeat-like/Quinoprotein amine dehydrogenase"/>
    <property type="match status" value="1"/>
</dbReference>
<dbReference type="NCBIfam" id="TIGR04312">
    <property type="entry name" value="choice_anch_B"/>
    <property type="match status" value="1"/>
</dbReference>
<dbReference type="AlphaFoldDB" id="A0A7K4MQU8"/>
<evidence type="ECO:0000259" key="3">
    <source>
        <dbReference type="Pfam" id="PF18962"/>
    </source>
</evidence>
<evidence type="ECO:0000256" key="2">
    <source>
        <dbReference type="ARBA" id="ARBA00022737"/>
    </source>
</evidence>
<dbReference type="SUPFAM" id="SSF52047">
    <property type="entry name" value="RNI-like"/>
    <property type="match status" value="1"/>
</dbReference>
<dbReference type="InterPro" id="IPR011044">
    <property type="entry name" value="Quino_amine_DH_bsu"/>
</dbReference>
<dbReference type="Gene3D" id="3.80.10.10">
    <property type="entry name" value="Ribonuclease Inhibitor"/>
    <property type="match status" value="2"/>
</dbReference>
<dbReference type="Gene3D" id="2.60.40.4070">
    <property type="match status" value="1"/>
</dbReference>
<organism evidence="5 6">
    <name type="scientific">Marine Group I thaumarchaeote</name>
    <dbReference type="NCBI Taxonomy" id="2511932"/>
    <lineage>
        <taxon>Archaea</taxon>
        <taxon>Nitrososphaerota</taxon>
        <taxon>Marine Group I</taxon>
    </lineage>
</organism>
<reference evidence="5 6" key="1">
    <citation type="journal article" date="2019" name="Environ. Microbiol.">
        <title>Genomics insights into ecotype formation of ammonia-oxidizing archaea in the deep ocean.</title>
        <authorList>
            <person name="Wang Y."/>
            <person name="Huang J.M."/>
            <person name="Cui G.J."/>
            <person name="Nunoura T."/>
            <person name="Takaki Y."/>
            <person name="Li W.L."/>
            <person name="Li J."/>
            <person name="Gao Z.M."/>
            <person name="Takai K."/>
            <person name="Zhang A.Q."/>
            <person name="Stepanauskas R."/>
        </authorList>
    </citation>
    <scope>NUCLEOTIDE SEQUENCE [LARGE SCALE GENOMIC DNA]</scope>
    <source>
        <strain evidence="5 6">L15b</strain>
    </source>
</reference>
<dbReference type="SUPFAM" id="SSF50969">
    <property type="entry name" value="YVTN repeat-like/Quinoprotein amine dehydrogenase"/>
    <property type="match status" value="1"/>
</dbReference>
<protein>
    <submittedName>
        <fullName evidence="5">Choice-of-anchor B family protein</fullName>
    </submittedName>
</protein>
<sequence length="748" mass="83251">MEIAGDLVFDQGLSDLTGFAQDGREFAVVGLIESDAAAFVDITDPANPVEVGRISGTPSTWRDLKYWNRHVYIGTEANDGIKVVSVDNPDNPILVYTITDFGSSHNLHIDADGYLYVVGATDHDIWIYDLSNPSEPDSIGAWNGEYLHDIEVFNNKIYGAAIYSGNFYIIDVSDKTNPTTILKHNTGVVNGTHDCAVTYDEQYLITADETVGGHLKIWDIRDYENITLISQYLIHSEHSLHNIYIRPGTNLVVMSYYIDGTRVLDIADPVNPVEVGYYDTSWLSPLFNGNWGTYAYLPSGYIISSDRQNGLFIFSSPLTDPSLSWSDCDPEKNNWYGDYIETEIAILEELIELNPALDGFLYNEFIEFDHGKIITIDLKDLGLDSLIFPDDIGNLTNLEALNIGDNNLINLPSTICDLPEDCTIDVSRNYLCLNELQLYADCIPIKGYQHCGECESAFLTDGYCNNAADVDVLWNLIAINDTLTGANPMELGTELAGNSNWNVGNLEYLDLSNYGIITLPDSIGNLDFIKELNLINNSIEILPESFTHMESLLILKLHNNMLSSLPENIGNLELLEEFFLSGNQITFIPESISELQNLQKLYIQLNLLTSLPATICDLPEDCTIRIDDNCIAGNYVCIPDPGDQNECSSMNLINSQPADYQLFAPYPNPFNPLTTISFFLHGPGFTSIQILDLNGRVIATLSNEFTSSGHHSINWNGSDYSSGVYLVKMKWGNHLAPIIKSQKLVLLK</sequence>
<dbReference type="InterPro" id="IPR027589">
    <property type="entry name" value="Choice_anch_B"/>
</dbReference>
<dbReference type="EMBL" id="JACASV010000082">
    <property type="protein sequence ID" value="NWJ43973.1"/>
    <property type="molecule type" value="Genomic_DNA"/>
</dbReference>
<proteinExistence type="predicted"/>
<dbReference type="InterPro" id="IPR015943">
    <property type="entry name" value="WD40/YVTN_repeat-like_dom_sf"/>
</dbReference>
<dbReference type="GO" id="GO:0005737">
    <property type="term" value="C:cytoplasm"/>
    <property type="evidence" value="ECO:0007669"/>
    <property type="project" value="TreeGrafter"/>
</dbReference>